<proteinExistence type="predicted"/>
<evidence type="ECO:0000313" key="2">
    <source>
        <dbReference type="EMBL" id="QHU16323.1"/>
    </source>
</evidence>
<reference evidence="2" key="1">
    <citation type="journal article" date="2020" name="Nature">
        <title>Giant virus diversity and host interactions through global metagenomics.</title>
        <authorList>
            <person name="Schulz F."/>
            <person name="Roux S."/>
            <person name="Paez-Espino D."/>
            <person name="Jungbluth S."/>
            <person name="Walsh D.A."/>
            <person name="Denef V.J."/>
            <person name="McMahon K.D."/>
            <person name="Konstantinidis K.T."/>
            <person name="Eloe-Fadrosh E.A."/>
            <person name="Kyrpides N.C."/>
            <person name="Woyke T."/>
        </authorList>
    </citation>
    <scope>NUCLEOTIDE SEQUENCE</scope>
    <source>
        <strain evidence="2">GVMAG-S-3300011013-78</strain>
    </source>
</reference>
<dbReference type="EMBL" id="MN740879">
    <property type="protein sequence ID" value="QHU16323.1"/>
    <property type="molecule type" value="Genomic_DNA"/>
</dbReference>
<organism evidence="2">
    <name type="scientific">viral metagenome</name>
    <dbReference type="NCBI Taxonomy" id="1070528"/>
    <lineage>
        <taxon>unclassified sequences</taxon>
        <taxon>metagenomes</taxon>
        <taxon>organismal metagenomes</taxon>
    </lineage>
</organism>
<dbReference type="AlphaFoldDB" id="A0A6C0KG55"/>
<accession>A0A6C0KG55</accession>
<keyword evidence="1" id="KW-0472">Membrane</keyword>
<dbReference type="Gene3D" id="2.60.120.200">
    <property type="match status" value="1"/>
</dbReference>
<keyword evidence="1" id="KW-0812">Transmembrane</keyword>
<dbReference type="InterPro" id="IPR013320">
    <property type="entry name" value="ConA-like_dom_sf"/>
</dbReference>
<dbReference type="Pfam" id="PF13385">
    <property type="entry name" value="Laminin_G_3"/>
    <property type="match status" value="1"/>
</dbReference>
<protein>
    <recommendedName>
        <fullName evidence="3">LamG-like jellyroll fold domain-containing protein</fullName>
    </recommendedName>
</protein>
<evidence type="ECO:0008006" key="3">
    <source>
        <dbReference type="Google" id="ProtNLM"/>
    </source>
</evidence>
<feature type="transmembrane region" description="Helical" evidence="1">
    <location>
        <begin position="52"/>
        <end position="75"/>
    </location>
</feature>
<keyword evidence="1" id="KW-1133">Transmembrane helix</keyword>
<sequence>MSYATITSGMKSSTSDLIKRINTNIVNFQSSKYVTGTQNFLDSNSLVAKVSFLLLVLIVFMFLLRIGVGIITHYLTPSNTPTLVSGMKDAKQTMIITQNPNKAHSIPVLRSRNQAEGMEFTYSVWLYIDDLQYMKGQYKHIFHKGNDNINFQNPESMGLNFPNNAPGLYVHPNKNALVLIMNTFTNINEEIIIDDVPLNKWINVVIRLEGRNVDVYINGNVALRHVLSDVAKQNYGNIYVNMNGGYSGYLSQLKYYDYALSSMDILKLSNDGPDLSMNRSIKVFPPYFSLRWYFNNLFNLNK</sequence>
<name>A0A6C0KG55_9ZZZZ</name>
<evidence type="ECO:0000256" key="1">
    <source>
        <dbReference type="SAM" id="Phobius"/>
    </source>
</evidence>
<dbReference type="SUPFAM" id="SSF49899">
    <property type="entry name" value="Concanavalin A-like lectins/glucanases"/>
    <property type="match status" value="1"/>
</dbReference>